<evidence type="ECO:0000313" key="1">
    <source>
        <dbReference type="EMBL" id="GEP45450.1"/>
    </source>
</evidence>
<name>A0A512MFD3_9BACT</name>
<evidence type="ECO:0000313" key="2">
    <source>
        <dbReference type="Proteomes" id="UP000321577"/>
    </source>
</evidence>
<proteinExistence type="predicted"/>
<organism evidence="1 2">
    <name type="scientific">Brevifollis gellanilyticus</name>
    <dbReference type="NCBI Taxonomy" id="748831"/>
    <lineage>
        <taxon>Bacteria</taxon>
        <taxon>Pseudomonadati</taxon>
        <taxon>Verrucomicrobiota</taxon>
        <taxon>Verrucomicrobiia</taxon>
        <taxon>Verrucomicrobiales</taxon>
        <taxon>Verrucomicrobiaceae</taxon>
    </lineage>
</organism>
<dbReference type="Proteomes" id="UP000321577">
    <property type="component" value="Unassembled WGS sequence"/>
</dbReference>
<gene>
    <name evidence="1" type="ORF">BGE01nite_47410</name>
</gene>
<dbReference type="EMBL" id="BKAG01000049">
    <property type="protein sequence ID" value="GEP45450.1"/>
    <property type="molecule type" value="Genomic_DNA"/>
</dbReference>
<dbReference type="AlphaFoldDB" id="A0A512MFD3"/>
<accession>A0A512MFD3</accession>
<sequence length="76" mass="8577">MGESVGFLAVDDIIRHGRDGGSMLGGRDETLERAETHGARMVERCTAKSTASRECQRSADLRIRSRVERWWVLKLC</sequence>
<comment type="caution">
    <text evidence="1">The sequence shown here is derived from an EMBL/GenBank/DDBJ whole genome shotgun (WGS) entry which is preliminary data.</text>
</comment>
<reference evidence="1 2" key="1">
    <citation type="submission" date="2019-07" db="EMBL/GenBank/DDBJ databases">
        <title>Whole genome shotgun sequence of Brevifollis gellanilyticus NBRC 108608.</title>
        <authorList>
            <person name="Hosoyama A."/>
            <person name="Uohara A."/>
            <person name="Ohji S."/>
            <person name="Ichikawa N."/>
        </authorList>
    </citation>
    <scope>NUCLEOTIDE SEQUENCE [LARGE SCALE GENOMIC DNA]</scope>
    <source>
        <strain evidence="1 2">NBRC 108608</strain>
    </source>
</reference>
<protein>
    <submittedName>
        <fullName evidence="1">Uncharacterized protein</fullName>
    </submittedName>
</protein>
<keyword evidence="2" id="KW-1185">Reference proteome</keyword>